<feature type="region of interest" description="NMP" evidence="5">
    <location>
        <begin position="30"/>
        <end position="59"/>
    </location>
</feature>
<feature type="binding site" evidence="5">
    <location>
        <begin position="132"/>
        <end position="133"/>
    </location>
    <ligand>
        <name>ATP</name>
        <dbReference type="ChEBI" id="CHEBI:30616"/>
    </ligand>
</feature>
<comment type="domain">
    <text evidence="5">Consists of three domains, a large central CORE domain and two small peripheral domains, NMPbind and LID, which undergo movements during catalysis. The LID domain closes over the site of phosphoryl transfer upon ATP binding. Assembling and dissambling the active center during each catalytic cycle provides an effective means to prevent ATP hydrolysis.</text>
</comment>
<feature type="binding site" evidence="5">
    <location>
        <position position="92"/>
    </location>
    <ligand>
        <name>AMP</name>
        <dbReference type="ChEBI" id="CHEBI:456215"/>
    </ligand>
</feature>
<comment type="caution">
    <text evidence="5">Lacks conserved residue(s) required for the propagation of feature annotation.</text>
</comment>
<dbReference type="NCBIfam" id="NF001380">
    <property type="entry name" value="PRK00279.1-2"/>
    <property type="match status" value="1"/>
</dbReference>
<dbReference type="CDD" id="cd01428">
    <property type="entry name" value="ADK"/>
    <property type="match status" value="1"/>
</dbReference>
<dbReference type="Gene3D" id="3.40.50.300">
    <property type="entry name" value="P-loop containing nucleotide triphosphate hydrolases"/>
    <property type="match status" value="1"/>
</dbReference>
<dbReference type="SUPFAM" id="SSF52540">
    <property type="entry name" value="P-loop containing nucleoside triphosphate hydrolases"/>
    <property type="match status" value="1"/>
</dbReference>
<evidence type="ECO:0000256" key="4">
    <source>
        <dbReference type="ARBA" id="ARBA00022777"/>
    </source>
</evidence>
<dbReference type="HAMAP" id="MF_00235">
    <property type="entry name" value="Adenylate_kinase_Adk"/>
    <property type="match status" value="1"/>
</dbReference>
<evidence type="ECO:0000256" key="1">
    <source>
        <dbReference type="ARBA" id="ARBA00022679"/>
    </source>
</evidence>
<proteinExistence type="inferred from homology"/>
<keyword evidence="5 7" id="KW-0067">ATP-binding</keyword>
<dbReference type="InterPro" id="IPR000850">
    <property type="entry name" value="Adenylat/UMP-CMP_kin"/>
</dbReference>
<dbReference type="EC" id="2.7.4.3" evidence="5 7"/>
<keyword evidence="4 5" id="KW-0418">Kinase</keyword>
<evidence type="ECO:0000256" key="5">
    <source>
        <dbReference type="HAMAP-Rule" id="MF_00235"/>
    </source>
</evidence>
<dbReference type="Pfam" id="PF00406">
    <property type="entry name" value="ADK"/>
    <property type="match status" value="1"/>
</dbReference>
<comment type="subunit">
    <text evidence="5 7">Monomer.</text>
</comment>
<evidence type="ECO:0000256" key="6">
    <source>
        <dbReference type="RuleBase" id="RU003330"/>
    </source>
</evidence>
<feature type="binding site" evidence="5">
    <location>
        <position position="167"/>
    </location>
    <ligand>
        <name>AMP</name>
        <dbReference type="ChEBI" id="CHEBI:456215"/>
    </ligand>
</feature>
<dbReference type="InterPro" id="IPR033690">
    <property type="entry name" value="Adenylat_kinase_CS"/>
</dbReference>
<feature type="binding site" evidence="5">
    <location>
        <position position="123"/>
    </location>
    <ligand>
        <name>ATP</name>
        <dbReference type="ChEBI" id="CHEBI:30616"/>
    </ligand>
</feature>
<accession>A0AB39HEY4</accession>
<feature type="binding site" evidence="5">
    <location>
        <position position="200"/>
    </location>
    <ligand>
        <name>ATP</name>
        <dbReference type="ChEBI" id="CHEBI:30616"/>
    </ligand>
</feature>
<feature type="binding site" evidence="5">
    <location>
        <position position="36"/>
    </location>
    <ligand>
        <name>AMP</name>
        <dbReference type="ChEBI" id="CHEBI:456215"/>
    </ligand>
</feature>
<comment type="pathway">
    <text evidence="5">Purine metabolism; AMP biosynthesis via salvage pathway; AMP from ADP: step 1/1.</text>
</comment>
<protein>
    <recommendedName>
        <fullName evidence="5 7">Adenylate kinase</fullName>
        <shortName evidence="5">AK</shortName>
        <ecNumber evidence="5 7">2.7.4.3</ecNumber>
    </recommendedName>
    <alternativeName>
        <fullName evidence="5">ATP-AMP transphosphorylase</fullName>
    </alternativeName>
    <alternativeName>
        <fullName evidence="5">ATP:AMP phosphotransferase</fullName>
    </alternativeName>
    <alternativeName>
        <fullName evidence="5">Adenylate monophosphate kinase</fullName>
    </alternativeName>
</protein>
<dbReference type="EMBL" id="CP162601">
    <property type="protein sequence ID" value="XDK24458.1"/>
    <property type="molecule type" value="Genomic_DNA"/>
</dbReference>
<comment type="similarity">
    <text evidence="5 6">Belongs to the adenylate kinase family.</text>
</comment>
<dbReference type="PRINTS" id="PR00094">
    <property type="entry name" value="ADENYLTKNASE"/>
</dbReference>
<feature type="binding site" evidence="5">
    <location>
        <position position="156"/>
    </location>
    <ligand>
        <name>AMP</name>
        <dbReference type="ChEBI" id="CHEBI:456215"/>
    </ligand>
</feature>
<feature type="binding site" evidence="5">
    <location>
        <begin position="57"/>
        <end position="59"/>
    </location>
    <ligand>
        <name>AMP</name>
        <dbReference type="ChEBI" id="CHEBI:456215"/>
    </ligand>
</feature>
<organism evidence="9">
    <name type="scientific">Vibrio sp. HB236076</name>
    <dbReference type="NCBI Taxonomy" id="3232307"/>
    <lineage>
        <taxon>Bacteria</taxon>
        <taxon>Pseudomonadati</taxon>
        <taxon>Pseudomonadota</taxon>
        <taxon>Gammaproteobacteria</taxon>
        <taxon>Vibrionales</taxon>
        <taxon>Vibrionaceae</taxon>
        <taxon>Vibrio</taxon>
    </lineage>
</organism>
<dbReference type="GO" id="GO:0005737">
    <property type="term" value="C:cytoplasm"/>
    <property type="evidence" value="ECO:0007669"/>
    <property type="project" value="UniProtKB-SubCell"/>
</dbReference>
<feature type="region of interest" description="LID" evidence="5">
    <location>
        <begin position="122"/>
        <end position="159"/>
    </location>
</feature>
<keyword evidence="2 5" id="KW-0545">Nucleotide biosynthesis</keyword>
<evidence type="ECO:0000256" key="2">
    <source>
        <dbReference type="ARBA" id="ARBA00022727"/>
    </source>
</evidence>
<dbReference type="GO" id="GO:0004017">
    <property type="term" value="F:AMP kinase activity"/>
    <property type="evidence" value="ECO:0007669"/>
    <property type="project" value="UniProtKB-UniRule"/>
</dbReference>
<dbReference type="NCBIfam" id="NF001381">
    <property type="entry name" value="PRK00279.1-3"/>
    <property type="match status" value="1"/>
</dbReference>
<dbReference type="InterPro" id="IPR027417">
    <property type="entry name" value="P-loop_NTPase"/>
</dbReference>
<dbReference type="Pfam" id="PF05191">
    <property type="entry name" value="ADK_lid"/>
    <property type="match status" value="1"/>
</dbReference>
<keyword evidence="3 5" id="KW-0547">Nucleotide-binding</keyword>
<dbReference type="FunFam" id="3.40.50.300:FF:000106">
    <property type="entry name" value="Adenylate kinase mitochondrial"/>
    <property type="match status" value="1"/>
</dbReference>
<gene>
    <name evidence="5 9" type="primary">adk</name>
    <name evidence="9" type="ORF">AB0763_09540</name>
</gene>
<reference evidence="9" key="1">
    <citation type="submission" date="2024-07" db="EMBL/GenBank/DDBJ databases">
        <title>Genome Analysis of a Potential Novel Vibrio Species Secreting pH- and Thermo-stable Alginate Lyase and its Application in Producing Alginate Oligosaccharides.</title>
        <authorList>
            <person name="Huang H."/>
            <person name="Bao K."/>
        </authorList>
    </citation>
    <scope>NUCLEOTIDE SEQUENCE</scope>
    <source>
        <strain evidence="9">HB236076</strain>
    </source>
</reference>
<dbReference type="NCBIfam" id="NF001379">
    <property type="entry name" value="PRK00279.1-1"/>
    <property type="match status" value="1"/>
</dbReference>
<feature type="binding site" evidence="5">
    <location>
        <position position="31"/>
    </location>
    <ligand>
        <name>AMP</name>
        <dbReference type="ChEBI" id="CHEBI:456215"/>
    </ligand>
</feature>
<keyword evidence="1 5" id="KW-0808">Transferase</keyword>
<name>A0AB39HEY4_9VIBR</name>
<keyword evidence="5" id="KW-0963">Cytoplasm</keyword>
<feature type="domain" description="Adenylate kinase active site lid" evidence="8">
    <location>
        <begin position="123"/>
        <end position="158"/>
    </location>
</feature>
<dbReference type="PROSITE" id="PS00113">
    <property type="entry name" value="ADENYLATE_KINASE"/>
    <property type="match status" value="1"/>
</dbReference>
<comment type="catalytic activity">
    <reaction evidence="5 7">
        <text>AMP + ATP = 2 ADP</text>
        <dbReference type="Rhea" id="RHEA:12973"/>
        <dbReference type="ChEBI" id="CHEBI:30616"/>
        <dbReference type="ChEBI" id="CHEBI:456215"/>
        <dbReference type="ChEBI" id="CHEBI:456216"/>
        <dbReference type="EC" id="2.7.4.3"/>
    </reaction>
</comment>
<dbReference type="PANTHER" id="PTHR23359">
    <property type="entry name" value="NUCLEOTIDE KINASE"/>
    <property type="match status" value="1"/>
</dbReference>
<dbReference type="AlphaFoldDB" id="A0AB39HEY4"/>
<comment type="subcellular location">
    <subcellularLocation>
        <location evidence="5 7">Cytoplasm</location>
    </subcellularLocation>
</comment>
<evidence type="ECO:0000313" key="9">
    <source>
        <dbReference type="EMBL" id="XDK24458.1"/>
    </source>
</evidence>
<comment type="function">
    <text evidence="5">Catalyzes the reversible transfer of the terminal phosphate group between ATP and AMP. Plays an important role in cellular energy homeostasis and in adenine nucleotide metabolism.</text>
</comment>
<evidence type="ECO:0000259" key="8">
    <source>
        <dbReference type="Pfam" id="PF05191"/>
    </source>
</evidence>
<dbReference type="InterPro" id="IPR007862">
    <property type="entry name" value="Adenylate_kinase_lid-dom"/>
</dbReference>
<evidence type="ECO:0000256" key="3">
    <source>
        <dbReference type="ARBA" id="ARBA00022741"/>
    </source>
</evidence>
<dbReference type="KEGG" id="vih:AB0763_09540"/>
<evidence type="ECO:0000256" key="7">
    <source>
        <dbReference type="RuleBase" id="RU003331"/>
    </source>
</evidence>
<dbReference type="RefSeq" id="WP_306100912.1">
    <property type="nucleotide sequence ID" value="NZ_CP162601.1"/>
</dbReference>
<dbReference type="GO" id="GO:0005524">
    <property type="term" value="F:ATP binding"/>
    <property type="evidence" value="ECO:0007669"/>
    <property type="project" value="UniProtKB-UniRule"/>
</dbReference>
<feature type="binding site" evidence="5">
    <location>
        <begin position="10"/>
        <end position="15"/>
    </location>
    <ligand>
        <name>ATP</name>
        <dbReference type="ChEBI" id="CHEBI:30616"/>
    </ligand>
</feature>
<dbReference type="NCBIfam" id="TIGR01351">
    <property type="entry name" value="adk"/>
    <property type="match status" value="1"/>
</dbReference>
<sequence>MRIILLGAPGAGKGTQAQFIMEKFAIPQISTGDMLRAAIKAGTELGKQAKAVIDAGQLVSDDIILGLIKERIAQDDCEKGFLLDGFPRTIPQADGLKAMGVDVDYVIEFDVADDVIVERMAGRRAHLASGRTYHVVYNPPKQDGIDDVTGEPLVVRDDDKEETVRARLGVYHDQTAPLIQYYQAEAKAGQTQYLTFDGTKPVAEVSKDIEKALA</sequence>
<dbReference type="InterPro" id="IPR006259">
    <property type="entry name" value="Adenyl_kin_sub"/>
</dbReference>
<feature type="binding site" evidence="5">
    <location>
        <begin position="85"/>
        <end position="88"/>
    </location>
    <ligand>
        <name>AMP</name>
        <dbReference type="ChEBI" id="CHEBI:456215"/>
    </ligand>
</feature>
<dbReference type="GO" id="GO:0044209">
    <property type="term" value="P:AMP salvage"/>
    <property type="evidence" value="ECO:0007669"/>
    <property type="project" value="UniProtKB-UniRule"/>
</dbReference>